<comment type="caution">
    <text evidence="1">The sequence shown here is derived from an EMBL/GenBank/DDBJ whole genome shotgun (WGS) entry which is preliminary data.</text>
</comment>
<protein>
    <submittedName>
        <fullName evidence="1">Uncharacterized protein</fullName>
    </submittedName>
</protein>
<accession>A0A0F9WUT1</accession>
<dbReference type="AlphaFoldDB" id="A0A0F9WUT1"/>
<dbReference type="EMBL" id="LAZR01000113">
    <property type="protein sequence ID" value="KKN90121.1"/>
    <property type="molecule type" value="Genomic_DNA"/>
</dbReference>
<evidence type="ECO:0000313" key="1">
    <source>
        <dbReference type="EMBL" id="KKN90121.1"/>
    </source>
</evidence>
<reference evidence="1" key="1">
    <citation type="journal article" date="2015" name="Nature">
        <title>Complex archaea that bridge the gap between prokaryotes and eukaryotes.</title>
        <authorList>
            <person name="Spang A."/>
            <person name="Saw J.H."/>
            <person name="Jorgensen S.L."/>
            <person name="Zaremba-Niedzwiedzka K."/>
            <person name="Martijn J."/>
            <person name="Lind A.E."/>
            <person name="van Eijk R."/>
            <person name="Schleper C."/>
            <person name="Guy L."/>
            <person name="Ettema T.J."/>
        </authorList>
    </citation>
    <scope>NUCLEOTIDE SEQUENCE</scope>
</reference>
<sequence length="147" mass="17105">MASSYRVFYYIYMLATHLHSANKGVEIVEHLKAENDFQEAREFLNSAGYSYMEDAANPEMKFEAAWKDHPNGLLVQLTDGTKEEPFYYPVGLSQPCHVVIYQRPFNREWKFGDTPYNPDEDPVDVSWEISFKDISTAVSFLERFISK</sequence>
<gene>
    <name evidence="1" type="ORF">LCGC14_0232370</name>
</gene>
<organism evidence="1">
    <name type="scientific">marine sediment metagenome</name>
    <dbReference type="NCBI Taxonomy" id="412755"/>
    <lineage>
        <taxon>unclassified sequences</taxon>
        <taxon>metagenomes</taxon>
        <taxon>ecological metagenomes</taxon>
    </lineage>
</organism>
<name>A0A0F9WUT1_9ZZZZ</name>
<proteinExistence type="predicted"/>